<evidence type="ECO:0000256" key="12">
    <source>
        <dbReference type="ARBA" id="ARBA00022989"/>
    </source>
</evidence>
<keyword evidence="4" id="KW-0813">Transport</keyword>
<dbReference type="InterPro" id="IPR039421">
    <property type="entry name" value="Type_1_exporter"/>
</dbReference>
<evidence type="ECO:0000256" key="4">
    <source>
        <dbReference type="ARBA" id="ARBA00022448"/>
    </source>
</evidence>
<feature type="transmembrane region" description="Helical" evidence="20">
    <location>
        <begin position="238"/>
        <end position="262"/>
    </location>
</feature>
<evidence type="ECO:0000256" key="8">
    <source>
        <dbReference type="ARBA" id="ARBA00022741"/>
    </source>
</evidence>
<dbReference type="InterPro" id="IPR027417">
    <property type="entry name" value="P-loop_NTPase"/>
</dbReference>
<name>A0A8J6K2D1_ELECQ</name>
<feature type="transmembrane region" description="Helical" evidence="20">
    <location>
        <begin position="685"/>
        <end position="708"/>
    </location>
</feature>
<feature type="transmembrane region" description="Helical" evidence="20">
    <location>
        <begin position="866"/>
        <end position="885"/>
    </location>
</feature>
<evidence type="ECO:0000256" key="3">
    <source>
        <dbReference type="ARBA" id="ARBA00012191"/>
    </source>
</evidence>
<feature type="domain" description="ABC transmembrane type-1" evidence="22">
    <location>
        <begin position="644"/>
        <end position="931"/>
    </location>
</feature>
<comment type="function">
    <text evidence="16">Energy-dependent efflux transporter responsible for decreased drug accumulation in multidrug-resistant cells. Specifically present in limbal stem cells, where it plays a key role in corneal development and repair.</text>
</comment>
<dbReference type="InterPro" id="IPR017871">
    <property type="entry name" value="ABC_transporter-like_CS"/>
</dbReference>
<dbReference type="InterPro" id="IPR003593">
    <property type="entry name" value="AAA+_ATPase"/>
</dbReference>
<keyword evidence="10" id="KW-0067">ATP-binding</keyword>
<dbReference type="Pfam" id="PF00005">
    <property type="entry name" value="ABC_tran"/>
    <property type="match status" value="2"/>
</dbReference>
<dbReference type="GO" id="GO:0005524">
    <property type="term" value="F:ATP binding"/>
    <property type="evidence" value="ECO:0007669"/>
    <property type="project" value="UniProtKB-KW"/>
</dbReference>
<keyword evidence="13 20" id="KW-0472">Membrane</keyword>
<dbReference type="AlphaFoldDB" id="A0A8J6K2D1"/>
<dbReference type="Pfam" id="PF00664">
    <property type="entry name" value="ABC_membrane"/>
    <property type="match status" value="2"/>
</dbReference>
<feature type="transmembrane region" description="Helical" evidence="20">
    <location>
        <begin position="790"/>
        <end position="810"/>
    </location>
</feature>
<dbReference type="FunFam" id="1.20.1560.10:FF:000018">
    <property type="entry name" value="ATP-binding cassette subfamily B member 11"/>
    <property type="match status" value="1"/>
</dbReference>
<comment type="subcellular location">
    <subcellularLocation>
        <location evidence="1">Cell membrane</location>
        <topology evidence="1">Multi-pass membrane protein</topology>
    </subcellularLocation>
</comment>
<dbReference type="PROSITE" id="PS00211">
    <property type="entry name" value="ABC_TRANSPORTER_1"/>
    <property type="match status" value="2"/>
</dbReference>
<feature type="transmembrane region" description="Helical" evidence="20">
    <location>
        <begin position="640"/>
        <end position="665"/>
    </location>
</feature>
<evidence type="ECO:0000256" key="17">
    <source>
        <dbReference type="ARBA" id="ARBA00074194"/>
    </source>
</evidence>
<keyword evidence="12 20" id="KW-1133">Transmembrane helix</keyword>
<evidence type="ECO:0000256" key="2">
    <source>
        <dbReference type="ARBA" id="ARBA00007577"/>
    </source>
</evidence>
<dbReference type="InterPro" id="IPR003439">
    <property type="entry name" value="ABC_transporter-like_ATP-bd"/>
</dbReference>
<dbReference type="CDD" id="cd03249">
    <property type="entry name" value="ABC_MTABC3_MDL1_MDL2"/>
    <property type="match status" value="2"/>
</dbReference>
<dbReference type="Gene3D" id="1.20.1560.10">
    <property type="entry name" value="ABC transporter type 1, transmembrane domain"/>
    <property type="match status" value="2"/>
</dbReference>
<sequence>MIIGSLGAICNGICIPVMHIVFGEMTDSILCHNSSMQNSCKNTKVKKYSKKCIRFSLYYAGIGAAVLICGYVQVSFWVLAAARQTRRMRKTFFHSVLSKDMSWFDVTKPGELNSRLTEDINKINDGIGDKVGHLLQNSATCIAGLVIGLAKGWQLALVYMSSSPLMALSSAFCSKMMVSLTSKELSAYAKAGAVAEEVLSSVRTVVAFGGQEKEIKRYTNNLGEAKKLGIKKAIASQLALGFVYLIVYASYGLGFWYGTILILGDQGYTVGDALVVFFSVVISSYCLGQAFSHLEAFSTARGAAYGIFHVIDETSAIDSFSIEGYRPDLIKGDVEFKNVHFCYPSRPNVQVLNGLNLKIQSGQTVALVGQSGCGKSTTVQLLQRMYDPQEGSIMVDGHDIRSLNVRHYRELIGVVSQEPVLFGTTIKMNIKYGRENVTDEEIEVAAKEANAYDFIMALPKKFETLVGERGAQLSGGQKQRIAIARALVRNPKILLLDEATSALDTESESIVQAALDKATEGRTTIVIAHRLSTVWTADLIVVVENGSVAEQGTHSELMEKKGIYYSLATTQVAEDTETEGNEQATPGKPPLVQRLYSNLSNGKLSMSEKDEEEDKEEETKEEKLPNISFFKILSLNKSEWPYILIGTLAAALNGAVHPAFSIIFAKVIAIFGTNVPETIQQEINIYSIIVGAIGLVSFFSFFIQGFMFGRSGEVLTMRLRQMAFKSMLRQEMSWFDDKKNNTGALTTRLATDASQIHTATGSRLGLIAEGFATMGVGIIISLIFGWEMTLLVLALTPVLVVTGLLETRALTGFANRDKKQLQQAGKIATEAVDNIRTVASLTREKTFEEMYSDSLQKPYKNAKRKAQTYGICFAFSQSFIHFTYAASYRFGAFLIEIGRMDPEEVFLVFSCLTYGSIIVGQILSFAPDYAKAKSAASHLFSLFYSEPSIDSYNTAGEKPEDYDGNLGLSKVCFNYPSRPDVPVLKSLSVAILRGQTVAFVGSSGCGKSTSIQLLQRFYDPHQGAVLFDKNGAKNLNVQWLRNQIGIVSQEPVLFDRSIAENIAYGDNSREVPMEEIQRAAKAANIHSFIEELPEKYNTRVGGKGTQLSGGQKQRIAIARALIRSPKVLLLDEATSALDNESEKVVQQALDQARKGRTCILIAHRLSTVQNADLIIVMKNGEVIEKGTHQQLLSHRGEYYDLVNAQTIT</sequence>
<dbReference type="FunFam" id="1.20.1560.10:FF:000046">
    <property type="entry name" value="ATP-binding cassette subfamily B member 11"/>
    <property type="match status" value="1"/>
</dbReference>
<dbReference type="GO" id="GO:0090374">
    <property type="term" value="P:oligopeptide export from mitochondrion"/>
    <property type="evidence" value="ECO:0007669"/>
    <property type="project" value="TreeGrafter"/>
</dbReference>
<comment type="caution">
    <text evidence="23">The sequence shown here is derived from an EMBL/GenBank/DDBJ whole genome shotgun (WGS) entry which is preliminary data.</text>
</comment>
<evidence type="ECO:0000256" key="18">
    <source>
        <dbReference type="ARBA" id="ARBA00079340"/>
    </source>
</evidence>
<feature type="domain" description="ABC transmembrane type-1" evidence="22">
    <location>
        <begin position="2"/>
        <end position="299"/>
    </location>
</feature>
<dbReference type="EC" id="7.6.2.2" evidence="3"/>
<evidence type="ECO:0000313" key="23">
    <source>
        <dbReference type="EMBL" id="KAG9476285.1"/>
    </source>
</evidence>
<proteinExistence type="inferred from homology"/>
<evidence type="ECO:0000256" key="19">
    <source>
        <dbReference type="ARBA" id="ARBA00080433"/>
    </source>
</evidence>
<dbReference type="InterPro" id="IPR011527">
    <property type="entry name" value="ABC1_TM_dom"/>
</dbReference>
<evidence type="ECO:0000256" key="16">
    <source>
        <dbReference type="ARBA" id="ARBA00059665"/>
    </source>
</evidence>
<feature type="transmembrane region" description="Helical" evidence="20">
    <location>
        <begin position="764"/>
        <end position="784"/>
    </location>
</feature>
<dbReference type="Gene3D" id="3.40.50.300">
    <property type="entry name" value="P-loop containing nucleotide triphosphate hydrolases"/>
    <property type="match status" value="2"/>
</dbReference>
<dbReference type="CDD" id="cd18577">
    <property type="entry name" value="ABC_6TM_Pgp_ABCB1_D1_like"/>
    <property type="match status" value="1"/>
</dbReference>
<dbReference type="FunFam" id="3.40.50.300:FF:000302">
    <property type="entry name" value="ATP-binding cassette subfamily B member 5"/>
    <property type="match status" value="1"/>
</dbReference>
<keyword evidence="7" id="KW-0677">Repeat</keyword>
<dbReference type="OrthoDB" id="6500128at2759"/>
<feature type="transmembrane region" description="Helical" evidence="20">
    <location>
        <begin position="57"/>
        <end position="80"/>
    </location>
</feature>
<evidence type="ECO:0000256" key="13">
    <source>
        <dbReference type="ARBA" id="ARBA00023136"/>
    </source>
</evidence>
<evidence type="ECO:0000256" key="11">
    <source>
        <dbReference type="ARBA" id="ARBA00022967"/>
    </source>
</evidence>
<evidence type="ECO:0000256" key="15">
    <source>
        <dbReference type="ARBA" id="ARBA00051060"/>
    </source>
</evidence>
<keyword evidence="8" id="KW-0547">Nucleotide-binding</keyword>
<organism evidence="23 24">
    <name type="scientific">Eleutherodactylus coqui</name>
    <name type="common">Puerto Rican coqui</name>
    <dbReference type="NCBI Taxonomy" id="57060"/>
    <lineage>
        <taxon>Eukaryota</taxon>
        <taxon>Metazoa</taxon>
        <taxon>Chordata</taxon>
        <taxon>Craniata</taxon>
        <taxon>Vertebrata</taxon>
        <taxon>Euteleostomi</taxon>
        <taxon>Amphibia</taxon>
        <taxon>Batrachia</taxon>
        <taxon>Anura</taxon>
        <taxon>Neobatrachia</taxon>
        <taxon>Hyloidea</taxon>
        <taxon>Eleutherodactylidae</taxon>
        <taxon>Eleutherodactylinae</taxon>
        <taxon>Eleutherodactylus</taxon>
        <taxon>Eleutherodactylus</taxon>
    </lineage>
</organism>
<evidence type="ECO:0000256" key="6">
    <source>
        <dbReference type="ARBA" id="ARBA00022692"/>
    </source>
</evidence>
<evidence type="ECO:0000256" key="1">
    <source>
        <dbReference type="ARBA" id="ARBA00004651"/>
    </source>
</evidence>
<evidence type="ECO:0000256" key="20">
    <source>
        <dbReference type="SAM" id="Phobius"/>
    </source>
</evidence>
<evidence type="ECO:0000256" key="5">
    <source>
        <dbReference type="ARBA" id="ARBA00022475"/>
    </source>
</evidence>
<dbReference type="GO" id="GO:0015421">
    <property type="term" value="F:ABC-type oligopeptide transporter activity"/>
    <property type="evidence" value="ECO:0007669"/>
    <property type="project" value="TreeGrafter"/>
</dbReference>
<dbReference type="PROSITE" id="PS50929">
    <property type="entry name" value="ABC_TM1F"/>
    <property type="match status" value="2"/>
</dbReference>
<dbReference type="GO" id="GO:0005886">
    <property type="term" value="C:plasma membrane"/>
    <property type="evidence" value="ECO:0007669"/>
    <property type="project" value="UniProtKB-SubCell"/>
</dbReference>
<dbReference type="PROSITE" id="PS50893">
    <property type="entry name" value="ABC_TRANSPORTER_2"/>
    <property type="match status" value="2"/>
</dbReference>
<keyword evidence="24" id="KW-1185">Reference proteome</keyword>
<keyword evidence="6 20" id="KW-0812">Transmembrane</keyword>
<dbReference type="SUPFAM" id="SSF90123">
    <property type="entry name" value="ABC transporter transmembrane region"/>
    <property type="match status" value="2"/>
</dbReference>
<feature type="domain" description="ABC transporter" evidence="21">
    <location>
        <begin position="334"/>
        <end position="570"/>
    </location>
</feature>
<feature type="transmembrane region" description="Helical" evidence="20">
    <location>
        <begin position="268"/>
        <end position="288"/>
    </location>
</feature>
<dbReference type="CDD" id="cd18578">
    <property type="entry name" value="ABC_6TM_Pgp_ABCB1_D2_like"/>
    <property type="match status" value="1"/>
</dbReference>
<comment type="similarity">
    <text evidence="2">Belongs to the ABC transporter superfamily. ABCB family. Multidrug resistance exporter (TC 3.A.1.201) subfamily.</text>
</comment>
<protein>
    <recommendedName>
        <fullName evidence="17">ATP-binding cassette sub-family B member 5</fullName>
        <ecNumber evidence="3">7.6.2.2</ecNumber>
    </recommendedName>
    <alternativeName>
        <fullName evidence="19">ABCB5 P-gp</fullName>
    </alternativeName>
    <alternativeName>
        <fullName evidence="18">p-glycoprotein ABCB5</fullName>
    </alternativeName>
</protein>
<dbReference type="SMART" id="SM00382">
    <property type="entry name" value="AAA"/>
    <property type="match status" value="2"/>
</dbReference>
<dbReference type="SUPFAM" id="SSF52540">
    <property type="entry name" value="P-loop containing nucleoside triphosphate hydrolases"/>
    <property type="match status" value="2"/>
</dbReference>
<comment type="catalytic activity">
    <reaction evidence="15">
        <text>daunorubicin(in) + ATP + H2O = daunorubicin(out) + ADP + phosphate + H(+)</text>
        <dbReference type="Rhea" id="RHEA:33147"/>
        <dbReference type="ChEBI" id="CHEBI:15377"/>
        <dbReference type="ChEBI" id="CHEBI:15378"/>
        <dbReference type="ChEBI" id="CHEBI:30616"/>
        <dbReference type="ChEBI" id="CHEBI:43474"/>
        <dbReference type="ChEBI" id="CHEBI:64677"/>
        <dbReference type="ChEBI" id="CHEBI:456216"/>
        <dbReference type="EC" id="7.6.2.2"/>
    </reaction>
    <physiologicalReaction direction="left-to-right" evidence="15">
        <dbReference type="Rhea" id="RHEA:33148"/>
    </physiologicalReaction>
</comment>
<evidence type="ECO:0000256" key="14">
    <source>
        <dbReference type="ARBA" id="ARBA00023180"/>
    </source>
</evidence>
<dbReference type="GO" id="GO:0008559">
    <property type="term" value="F:ABC-type xenobiotic transporter activity"/>
    <property type="evidence" value="ECO:0007669"/>
    <property type="project" value="UniProtKB-EC"/>
</dbReference>
<feature type="transmembrane region" description="Helical" evidence="20">
    <location>
        <begin position="905"/>
        <end position="926"/>
    </location>
</feature>
<keyword evidence="14" id="KW-0325">Glycoprotein</keyword>
<keyword evidence="5" id="KW-1003">Cell membrane</keyword>
<dbReference type="GO" id="GO:0016887">
    <property type="term" value="F:ATP hydrolysis activity"/>
    <property type="evidence" value="ECO:0007669"/>
    <property type="project" value="InterPro"/>
</dbReference>
<dbReference type="Proteomes" id="UP000770717">
    <property type="component" value="Unassembled WGS sequence"/>
</dbReference>
<dbReference type="EMBL" id="WNTK01000011">
    <property type="protein sequence ID" value="KAG9476285.1"/>
    <property type="molecule type" value="Genomic_DNA"/>
</dbReference>
<dbReference type="FunFam" id="3.40.50.300:FF:000479">
    <property type="entry name" value="Multidrug resistance protein 1A"/>
    <property type="match status" value="1"/>
</dbReference>
<evidence type="ECO:0000256" key="9">
    <source>
        <dbReference type="ARBA" id="ARBA00022782"/>
    </source>
</evidence>
<keyword evidence="11" id="KW-1278">Translocase</keyword>
<gene>
    <name evidence="23" type="ORF">GDO78_003055</name>
</gene>
<evidence type="ECO:0000256" key="7">
    <source>
        <dbReference type="ARBA" id="ARBA00022737"/>
    </source>
</evidence>
<evidence type="ECO:0000259" key="21">
    <source>
        <dbReference type="PROSITE" id="PS50893"/>
    </source>
</evidence>
<keyword evidence="9" id="KW-0221">Differentiation</keyword>
<dbReference type="GO" id="GO:0005743">
    <property type="term" value="C:mitochondrial inner membrane"/>
    <property type="evidence" value="ECO:0007669"/>
    <property type="project" value="TreeGrafter"/>
</dbReference>
<reference evidence="23" key="1">
    <citation type="thesis" date="2020" institute="ProQuest LLC" country="789 East Eisenhower Parkway, Ann Arbor, MI, USA">
        <title>Comparative Genomics and Chromosome Evolution.</title>
        <authorList>
            <person name="Mudd A.B."/>
        </authorList>
    </citation>
    <scope>NUCLEOTIDE SEQUENCE</scope>
    <source>
        <strain evidence="23">HN-11 Male</strain>
        <tissue evidence="23">Kidney and liver</tissue>
    </source>
</reference>
<evidence type="ECO:0000259" key="22">
    <source>
        <dbReference type="PROSITE" id="PS50929"/>
    </source>
</evidence>
<accession>A0A8J6K2D1</accession>
<dbReference type="PANTHER" id="PTHR43394">
    <property type="entry name" value="ATP-DEPENDENT PERMEASE MDL1, MITOCHONDRIAL"/>
    <property type="match status" value="1"/>
</dbReference>
<evidence type="ECO:0000256" key="10">
    <source>
        <dbReference type="ARBA" id="ARBA00022840"/>
    </source>
</evidence>
<dbReference type="InterPro" id="IPR036640">
    <property type="entry name" value="ABC1_TM_sf"/>
</dbReference>
<evidence type="ECO:0000313" key="24">
    <source>
        <dbReference type="Proteomes" id="UP000770717"/>
    </source>
</evidence>
<dbReference type="GO" id="GO:0030154">
    <property type="term" value="P:cell differentiation"/>
    <property type="evidence" value="ECO:0007669"/>
    <property type="project" value="UniProtKB-KW"/>
</dbReference>
<dbReference type="PANTHER" id="PTHR43394:SF25">
    <property type="entry name" value="ATP-BINDING CASSETTE SUB-FAMILY B MEMBER 5"/>
    <property type="match status" value="1"/>
</dbReference>
<feature type="domain" description="ABC transporter" evidence="21">
    <location>
        <begin position="966"/>
        <end position="1204"/>
    </location>
</feature>